<organism evidence="1 2">
    <name type="scientific">Paramecium bursaria Chlorella virus MT325</name>
    <name type="common">PBCV-MT325</name>
    <dbReference type="NCBI Taxonomy" id="346932"/>
    <lineage>
        <taxon>Viruses</taxon>
        <taxon>Varidnaviria</taxon>
        <taxon>Bamfordvirae</taxon>
        <taxon>Nucleocytoviricota</taxon>
        <taxon>Megaviricetes</taxon>
        <taxon>Algavirales</taxon>
        <taxon>Phycodnaviridae</taxon>
        <taxon>Chlorovirus</taxon>
        <taxon>Chlorovirus conductrix</taxon>
        <taxon>Paramecium bursaria Chlorella virus A1</taxon>
    </lineage>
</organism>
<protein>
    <submittedName>
        <fullName evidence="1">Uncharacterized protein m325L</fullName>
    </submittedName>
</protein>
<dbReference type="EMBL" id="DQ491001">
    <property type="protein sequence ID" value="ABT13879.1"/>
    <property type="molecule type" value="Genomic_DNA"/>
</dbReference>
<organismHost>
    <name type="scientific">Paramecium bursaria</name>
    <dbReference type="NCBI Taxonomy" id="74790"/>
</organismHost>
<sequence length="65" mass="7330">MLALLRKYTSSAARSSSSDFFSRKYVIPITRAETIIIADSVIITHLDTILIVYNILLTNQKQSVQ</sequence>
<accession>A7IU55</accession>
<dbReference type="Proteomes" id="UP000246715">
    <property type="component" value="Segment"/>
</dbReference>
<evidence type="ECO:0000313" key="1">
    <source>
        <dbReference type="EMBL" id="ABT13879.1"/>
    </source>
</evidence>
<evidence type="ECO:0000313" key="2">
    <source>
        <dbReference type="Proteomes" id="UP000246715"/>
    </source>
</evidence>
<name>A7IU55_PBCVM</name>
<proteinExistence type="predicted"/>
<gene>
    <name evidence="1" type="primary">m325L</name>
    <name evidence="1" type="ORF">MT325_m325L</name>
</gene>
<reference evidence="1 2" key="1">
    <citation type="journal article" date="2007" name="Virology">
        <title>Sequence and annotation of the 314-kb MT325 and the 321-kb FR483 viruses that infect Chlorella Pbi.</title>
        <authorList>
            <person name="Fitzgerald L.A."/>
            <person name="Graves M.V."/>
            <person name="Li X."/>
            <person name="Feldblyum T."/>
            <person name="Hartigan J."/>
            <person name="Van Etten J.L."/>
        </authorList>
    </citation>
    <scope>NUCLEOTIDE SEQUENCE [LARGE SCALE GENOMIC DNA]</scope>
    <source>
        <strain evidence="1 2">MT325</strain>
    </source>
</reference>